<feature type="compositionally biased region" description="Low complexity" evidence="1">
    <location>
        <begin position="642"/>
        <end position="660"/>
    </location>
</feature>
<feature type="compositionally biased region" description="Low complexity" evidence="1">
    <location>
        <begin position="2174"/>
        <end position="2188"/>
    </location>
</feature>
<keyword evidence="3" id="KW-1185">Reference proteome</keyword>
<dbReference type="OrthoDB" id="6783734at2759"/>
<evidence type="ECO:0000256" key="1">
    <source>
        <dbReference type="SAM" id="MobiDB-lite"/>
    </source>
</evidence>
<accession>A0A9P0PKK0</accession>
<comment type="caution">
    <text evidence="2">The sequence shown here is derived from an EMBL/GenBank/DDBJ whole genome shotgun (WGS) entry which is preliminary data.</text>
</comment>
<feature type="compositionally biased region" description="Polar residues" evidence="1">
    <location>
        <begin position="790"/>
        <end position="819"/>
    </location>
</feature>
<feature type="region of interest" description="Disordered" evidence="1">
    <location>
        <begin position="561"/>
        <end position="583"/>
    </location>
</feature>
<feature type="region of interest" description="Disordered" evidence="1">
    <location>
        <begin position="148"/>
        <end position="185"/>
    </location>
</feature>
<feature type="compositionally biased region" description="Polar residues" evidence="1">
    <location>
        <begin position="2718"/>
        <end position="2729"/>
    </location>
</feature>
<feature type="compositionally biased region" description="Basic residues" evidence="1">
    <location>
        <begin position="1900"/>
        <end position="1910"/>
    </location>
</feature>
<feature type="compositionally biased region" description="Polar residues" evidence="1">
    <location>
        <begin position="2189"/>
        <end position="2201"/>
    </location>
</feature>
<feature type="region of interest" description="Disordered" evidence="1">
    <location>
        <begin position="1568"/>
        <end position="1602"/>
    </location>
</feature>
<feature type="compositionally biased region" description="Polar residues" evidence="1">
    <location>
        <begin position="566"/>
        <end position="575"/>
    </location>
</feature>
<feature type="compositionally biased region" description="Polar residues" evidence="1">
    <location>
        <begin position="1914"/>
        <end position="1930"/>
    </location>
</feature>
<feature type="compositionally biased region" description="Basic and acidic residues" evidence="1">
    <location>
        <begin position="985"/>
        <end position="997"/>
    </location>
</feature>
<feature type="compositionally biased region" description="Basic and acidic residues" evidence="1">
    <location>
        <begin position="1585"/>
        <end position="1596"/>
    </location>
</feature>
<feature type="region of interest" description="Disordered" evidence="1">
    <location>
        <begin position="104"/>
        <end position="126"/>
    </location>
</feature>
<feature type="compositionally biased region" description="Polar residues" evidence="1">
    <location>
        <begin position="2422"/>
        <end position="2453"/>
    </location>
</feature>
<feature type="region of interest" description="Disordered" evidence="1">
    <location>
        <begin position="284"/>
        <end position="363"/>
    </location>
</feature>
<gene>
    <name evidence="2" type="ORF">ACAOBT_LOCUS17939</name>
</gene>
<feature type="compositionally biased region" description="Basic and acidic residues" evidence="1">
    <location>
        <begin position="1018"/>
        <end position="1033"/>
    </location>
</feature>
<feature type="region of interest" description="Disordered" evidence="1">
    <location>
        <begin position="2171"/>
        <end position="2201"/>
    </location>
</feature>
<proteinExistence type="predicted"/>
<sequence length="2798" mass="309180">MTEHIFVKPNPFRSVLMAPRISDFRRQMLMRRFPPPVHPELQHRYGSYAPNPPALLRLNQNYNDYNEYRPAAEYGPPPMTMPEQPQPLPYPYWYPSTEAWRHSIQPSGYRPRDSNPRKRPRSRTRSHLDDVFRNNWDDDEELHYNRSEATRRCDDSRRNLRRVPTDDNRKTSQDQESAKRLCNREIENEPEATVVRDVSENNKQPCVTNNENIASTSTDVQSTQNSDLLSNIVTTKTYLTDCFHEDTPSVSTSSTSVSDMDISISSVELTPKKGKFDESCLKISEGTGEATEETNPEDTTGRNSLMKKADQVQESEPPEHKVSTKESKHSQNTSGKISETETSEDKLGNESSNIGSNDLQKDFQRSSVIERFKEPTKPTDTPQSTFECISSTKKVDEVNIPKFSNDKAKNAIIRKKERNCAMKRAEAAALEDRISNVSSTTVTPDENLETSKQKLVPERKPVEVDNKVDLLYKRSKSKESVSYQITPGYTIPKKSQSTRKSGFSDIDDVYSQDVRKLFGDTTDILVDTSDHHNSILPNPSDDDLNIKNYQLSDTSKTISIHKRNNQSRPYHSYTSRPDPVASKINNCRRSLDQNSVLTDPSSIELSLPPNISVMETRVPMKIAHRRYSDLRLSLDSQRSESSRSPSSPFRSPTDVSSSDSYSKDRSSNSGRYVDRRTSTRSSRSMNRRSSTDARRRVHNQDTSKSSQSVPRSESSKGTDRVKCDSPSSQKSFPKTSNNIRTDPDNTSALKLGEISEVESSSRSPFSYKARSSCNGYRIPKKGSDRRHTTFSDYDSSSQDSIKNRSTVTTKQFGSDTSLESNKDCSRDSSYQKHEQKSSDSRGSSDSEGRSRKQTIAGDKKMSKTRSVDSKEIGSPKSKRINTTPKIITGNIRKKEKRVPLNDSKTKKSLELVTRSKTEHEAVAGHVQIKGKLEKMVKPNGGISSDCPKLIVLIAKDSTIKSTKLMEISLTSDADVLTLSNKENLDSETKSGYHRTEDALPTLLQVSSDGQDTETSKPNIEEKGRNNVFDKPDTEGTTNQSCDVLCEEDTLDNTSEDVDNQDLLSENVEKAVEPLEEAVKSIVNGNSVCEDTLRKLNQMPPTKEKGLCTNSENLGDENEMSSIEVNRKIELDIKSHIVSLADAHIDENVGVIEKLFDEKNVTLIPSSEMNIGIVESEILDAKFSTVNIYKSFSIKVPNESLIVIEFVRCSILPEFQFTQDSATSSFTEFPEFATVTIKKPPEVIEGSVKVFNKMNIEEYIPIIDLVDDKPDIPTVDLTEEAEAKQEHATVDASEILDLLVETAGINEQITLYRSDETVNDNLDLQATCVSITPTKPGNGTMIEETEIERVKKEEGEDEPDSIFTEVELLNVNRKVAGRVEVKMEVDQPTPTDVVYIKDELDNGILSSGNKTPLETVPTEEPASVEAPSQSLSLENVTNVLSADSMVLGNRSPCVEKNTPSDDVAAKSASVDNNTSRGASVREVTSPDKDISNGKRSGKATLRNIRRKVPSSLDMPKLNNQECAAGDHLGQSCMTVVAEKTIREKPVPLESVDAQINDALHEIDQMIARRREDGRQVSSSKPNMESTEERNSLADRSADISTSTSRATILQNEVVQPSVASQSAVSPQTSCEASSSCRVDNTAQRNIPQVSQATETFRNHSQQNVDNITQINIVQPLSSNSHIILQRTNVVQNQRREGSTDTQPLSILQTRDSSHQQDIWNVTSILVKYLIRVHCLKACCSNFSKTLELYRFIDPKLYLKESRYMPQIHDDKVAEYAVAMKETFKRIFVLPPNPQDVLKVTLNRLKKAIPQLDMKWIIFVLASLMKLEAAYYDAHASLKYFFYYLNTASQQLIALKRQHDLRLQQQQQTQQQQYMAPEQVTALTNQIAQYQSIRRTQDLFKKGNKSPKRTSKRSTEGSNLTAPAPNENTLATQSRASFASGISPSTLRKLVQAIPNSPRVASGSHTFQNPTSNMPPAHGATPMIRLRDPSSLMQGTPGPSQTNMNSSMTNLEQMLDKYPCQNRPNVSAENNTGCTSSSATSSPMSCNSIQKHVYAPIVRAPPPPYTSPNLNTVSSQNVNPSRQQAATSSTIHHFSSPQRHMLDITSGCEYLPRPARLNAPYRLTNNRITSNQSVTGCIPSHQMSGQNTTVGASVAPAHGYSDRRALPNVSPAQTEVPSYSVGSSPVISSPAHQMSGQGASTSQMAYTPRGLPNSHVQMTTGRSGPQSAHSCVVRNQRDPRTYAPTALPNPHPYMTPSHRGVSNQNLNSVGMSSAQMSSPAHQMLNQGESTSGRVCDEAMLANLQLRVTPGQSGGTSRNILSMGMSPAQNSMSSPAHQMSNQGESTSGRVCDEAMLPTLQLRVTPGQSGGTSRNILSMGMSPAQNSMSSPAHQMSNQGQSTSGRVCDEAVLPNLQVRVMPGQSGGTSRNSLSMGMSPAQNSMSSPAHQMSNQGESTSGRVCDEAVLPNLQVRMLSGRNGGTIRNSVSTAMSPAQNSMFSPARRISDTPVAMSGRAALPDHHVQMTPTRSGGSNQNLRSMGMTPRHLSLSSPAHQMVDTADSASRREQTINSDRLQKSRPNRNAVSKQYHDSVAASPANKSPVSSLNQTGSLAATISKNIILTGTPVHTSSQNVRIDPLARTPAQQFGTAQTPSHPSSEFNTPVRTTVISPNETAQLAQRGTCATPHASATPVSLRMQLDDDELPTRNLVYAPMLVPPSYDRLSSSPTVSHSPDPSHVSEDGNEVIDLTWIDDLDEERLDMEVEEMVKKEELDPEDDDDDVIINNIDHFAVINDSQKYRPEL</sequence>
<feature type="region of interest" description="Disordered" evidence="1">
    <location>
        <begin position="2718"/>
        <end position="2737"/>
    </location>
</feature>
<feature type="region of interest" description="Disordered" evidence="1">
    <location>
        <begin position="2324"/>
        <end position="2345"/>
    </location>
</feature>
<feature type="region of interest" description="Disordered" evidence="1">
    <location>
        <begin position="633"/>
        <end position="901"/>
    </location>
</feature>
<reference evidence="2" key="1">
    <citation type="submission" date="2022-03" db="EMBL/GenBank/DDBJ databases">
        <authorList>
            <person name="Sayadi A."/>
        </authorList>
    </citation>
    <scope>NUCLEOTIDE SEQUENCE</scope>
</reference>
<name>A0A9P0PKK0_ACAOB</name>
<feature type="compositionally biased region" description="Polar residues" evidence="1">
    <location>
        <begin position="2521"/>
        <end position="2534"/>
    </location>
</feature>
<feature type="compositionally biased region" description="Polar residues" evidence="1">
    <location>
        <begin position="1574"/>
        <end position="1583"/>
    </location>
</feature>
<feature type="compositionally biased region" description="Basic and acidic residues" evidence="1">
    <location>
        <begin position="820"/>
        <end position="850"/>
    </location>
</feature>
<feature type="compositionally biased region" description="Basic and acidic residues" evidence="1">
    <location>
        <begin position="713"/>
        <end position="723"/>
    </location>
</feature>
<feature type="region of interest" description="Disordered" evidence="1">
    <location>
        <begin position="2379"/>
        <end position="2398"/>
    </location>
</feature>
<feature type="region of interest" description="Disordered" evidence="1">
    <location>
        <begin position="2518"/>
        <end position="2602"/>
    </location>
</feature>
<feature type="region of interest" description="Disordered" evidence="1">
    <location>
        <begin position="1896"/>
        <end position="1930"/>
    </location>
</feature>
<feature type="compositionally biased region" description="Basic and acidic residues" evidence="1">
    <location>
        <begin position="661"/>
        <end position="677"/>
    </location>
</feature>
<evidence type="ECO:0000313" key="2">
    <source>
        <dbReference type="EMBL" id="CAH1987594.1"/>
    </source>
</evidence>
<feature type="compositionally biased region" description="Polar residues" evidence="1">
    <location>
        <begin position="725"/>
        <end position="748"/>
    </location>
</feature>
<feature type="compositionally biased region" description="Low complexity" evidence="1">
    <location>
        <begin position="679"/>
        <end position="688"/>
    </location>
</feature>
<evidence type="ECO:0000313" key="3">
    <source>
        <dbReference type="Proteomes" id="UP001152888"/>
    </source>
</evidence>
<dbReference type="Proteomes" id="UP001152888">
    <property type="component" value="Unassembled WGS sequence"/>
</dbReference>
<feature type="region of interest" description="Disordered" evidence="1">
    <location>
        <begin position="985"/>
        <end position="1041"/>
    </location>
</feature>
<feature type="compositionally biased region" description="Basic and acidic residues" evidence="1">
    <location>
        <begin position="689"/>
        <end position="701"/>
    </location>
</feature>
<feature type="region of interest" description="Disordered" evidence="1">
    <location>
        <begin position="2415"/>
        <end position="2453"/>
    </location>
</feature>
<organism evidence="2 3">
    <name type="scientific">Acanthoscelides obtectus</name>
    <name type="common">Bean weevil</name>
    <name type="synonym">Bruchus obtectus</name>
    <dbReference type="NCBI Taxonomy" id="200917"/>
    <lineage>
        <taxon>Eukaryota</taxon>
        <taxon>Metazoa</taxon>
        <taxon>Ecdysozoa</taxon>
        <taxon>Arthropoda</taxon>
        <taxon>Hexapoda</taxon>
        <taxon>Insecta</taxon>
        <taxon>Pterygota</taxon>
        <taxon>Neoptera</taxon>
        <taxon>Endopterygota</taxon>
        <taxon>Coleoptera</taxon>
        <taxon>Polyphaga</taxon>
        <taxon>Cucujiformia</taxon>
        <taxon>Chrysomeloidea</taxon>
        <taxon>Chrysomelidae</taxon>
        <taxon>Bruchinae</taxon>
        <taxon>Bruchini</taxon>
        <taxon>Acanthoscelides</taxon>
    </lineage>
</organism>
<feature type="compositionally biased region" description="Basic and acidic residues" evidence="1">
    <location>
        <begin position="857"/>
        <end position="873"/>
    </location>
</feature>
<feature type="compositionally biased region" description="Basic and acidic residues" evidence="1">
    <location>
        <begin position="307"/>
        <end position="329"/>
    </location>
</feature>
<dbReference type="EMBL" id="CAKOFQ010007021">
    <property type="protein sequence ID" value="CAH1987594.1"/>
    <property type="molecule type" value="Genomic_DNA"/>
</dbReference>
<feature type="compositionally biased region" description="Polar residues" evidence="1">
    <location>
        <begin position="702"/>
        <end position="712"/>
    </location>
</feature>
<feature type="region of interest" description="Disordered" evidence="1">
    <location>
        <begin position="1449"/>
        <end position="1504"/>
    </location>
</feature>
<feature type="compositionally biased region" description="Polar residues" evidence="1">
    <location>
        <begin position="349"/>
        <end position="358"/>
    </location>
</feature>
<protein>
    <submittedName>
        <fullName evidence="2">Uncharacterized protein</fullName>
    </submittedName>
</protein>
<feature type="region of interest" description="Disordered" evidence="1">
    <location>
        <begin position="1404"/>
        <end position="1429"/>
    </location>
</feature>
<feature type="compositionally biased region" description="Low complexity" evidence="1">
    <location>
        <begin position="757"/>
        <end position="766"/>
    </location>
</feature>